<accession>A0A0F9V6B6</accession>
<reference evidence="1" key="1">
    <citation type="journal article" date="2015" name="Nature">
        <title>Complex archaea that bridge the gap between prokaryotes and eukaryotes.</title>
        <authorList>
            <person name="Spang A."/>
            <person name="Saw J.H."/>
            <person name="Jorgensen S.L."/>
            <person name="Zaremba-Niedzwiedzka K."/>
            <person name="Martijn J."/>
            <person name="Lind A.E."/>
            <person name="van Eijk R."/>
            <person name="Schleper C."/>
            <person name="Guy L."/>
            <person name="Ettema T.J."/>
        </authorList>
    </citation>
    <scope>NUCLEOTIDE SEQUENCE</scope>
</reference>
<proteinExistence type="predicted"/>
<name>A0A0F9V6B6_9ZZZZ</name>
<dbReference type="EMBL" id="LAZR01000433">
    <property type="protein sequence ID" value="KKN69081.1"/>
    <property type="molecule type" value="Genomic_DNA"/>
</dbReference>
<protein>
    <submittedName>
        <fullName evidence="1">Uncharacterized protein</fullName>
    </submittedName>
</protein>
<comment type="caution">
    <text evidence="1">The sequence shown here is derived from an EMBL/GenBank/DDBJ whole genome shotgun (WGS) entry which is preliminary data.</text>
</comment>
<organism evidence="1">
    <name type="scientific">marine sediment metagenome</name>
    <dbReference type="NCBI Taxonomy" id="412755"/>
    <lineage>
        <taxon>unclassified sequences</taxon>
        <taxon>metagenomes</taxon>
        <taxon>ecological metagenomes</taxon>
    </lineage>
</organism>
<evidence type="ECO:0000313" key="1">
    <source>
        <dbReference type="EMBL" id="KKN69081.1"/>
    </source>
</evidence>
<dbReference type="AlphaFoldDB" id="A0A0F9V6B6"/>
<gene>
    <name evidence="1" type="ORF">LCGC14_0444590</name>
</gene>
<sequence length="80" mass="9010">MLVNYLIKAPNENVDALSKQMHTRSELKRQHHAAFQYRLKRFAATKVGLTSAFLAGAAVQAGKGETSFVRKYGWLVRLFA</sequence>